<organism evidence="2 3">
    <name type="scientific">Colletotrichum orchidophilum</name>
    <dbReference type="NCBI Taxonomy" id="1209926"/>
    <lineage>
        <taxon>Eukaryota</taxon>
        <taxon>Fungi</taxon>
        <taxon>Dikarya</taxon>
        <taxon>Ascomycota</taxon>
        <taxon>Pezizomycotina</taxon>
        <taxon>Sordariomycetes</taxon>
        <taxon>Hypocreomycetidae</taxon>
        <taxon>Glomerellales</taxon>
        <taxon>Glomerellaceae</taxon>
        <taxon>Colletotrichum</taxon>
    </lineage>
</organism>
<evidence type="ECO:0000256" key="1">
    <source>
        <dbReference type="SAM" id="MobiDB-lite"/>
    </source>
</evidence>
<protein>
    <submittedName>
        <fullName evidence="2">Uncharacterized protein</fullName>
    </submittedName>
</protein>
<comment type="caution">
    <text evidence="2">The sequence shown here is derived from an EMBL/GenBank/DDBJ whole genome shotgun (WGS) entry which is preliminary data.</text>
</comment>
<gene>
    <name evidence="2" type="ORF">CORC01_05273</name>
</gene>
<reference evidence="2 3" key="1">
    <citation type="submission" date="2016-09" db="EMBL/GenBank/DDBJ databases">
        <authorList>
            <person name="Capua I."/>
            <person name="De Benedictis P."/>
            <person name="Joannis T."/>
            <person name="Lombin L.H."/>
            <person name="Cattoli G."/>
        </authorList>
    </citation>
    <scope>NUCLEOTIDE SEQUENCE [LARGE SCALE GENOMIC DNA]</scope>
    <source>
        <strain evidence="2 3">IMI 309357</strain>
    </source>
</reference>
<sequence length="95" mass="9790">MPPFYPGSHVTSFDASPHLGAFGGDTYPPVTLASSSFAVPHPFPRAMAGSGDSFPQVTTTTTTTTTTYQRTNSPSAAADAAPPNDLLHADLLPAL</sequence>
<dbReference type="EMBL" id="MJBS01000036">
    <property type="protein sequence ID" value="OHE99473.1"/>
    <property type="molecule type" value="Genomic_DNA"/>
</dbReference>
<evidence type="ECO:0000313" key="2">
    <source>
        <dbReference type="EMBL" id="OHE99473.1"/>
    </source>
</evidence>
<feature type="region of interest" description="Disordered" evidence="1">
    <location>
        <begin position="46"/>
        <end position="85"/>
    </location>
</feature>
<dbReference type="GeneID" id="34558426"/>
<name>A0A1G4BDM4_9PEZI</name>
<evidence type="ECO:0000313" key="3">
    <source>
        <dbReference type="Proteomes" id="UP000176998"/>
    </source>
</evidence>
<dbReference type="Proteomes" id="UP000176998">
    <property type="component" value="Unassembled WGS sequence"/>
</dbReference>
<dbReference type="RefSeq" id="XP_022476621.1">
    <property type="nucleotide sequence ID" value="XM_022616916.1"/>
</dbReference>
<dbReference type="AlphaFoldDB" id="A0A1G4BDM4"/>
<accession>A0A1G4BDM4</accession>
<proteinExistence type="predicted"/>
<keyword evidence="3" id="KW-1185">Reference proteome</keyword>
<feature type="compositionally biased region" description="Low complexity" evidence="1">
    <location>
        <begin position="58"/>
        <end position="67"/>
    </location>
</feature>
<feature type="compositionally biased region" description="Low complexity" evidence="1">
    <location>
        <begin position="76"/>
        <end position="85"/>
    </location>
</feature>